<name>A0A9P4WDU3_CURKU</name>
<evidence type="ECO:0000313" key="1">
    <source>
        <dbReference type="EMBL" id="KAF3008439.1"/>
    </source>
</evidence>
<dbReference type="Proteomes" id="UP000801428">
    <property type="component" value="Unassembled WGS sequence"/>
</dbReference>
<protein>
    <submittedName>
        <fullName evidence="1">Uncharacterized protein</fullName>
    </submittedName>
</protein>
<reference evidence="1" key="1">
    <citation type="submission" date="2019-04" db="EMBL/GenBank/DDBJ databases">
        <title>Sequencing of skin fungus with MAO and IRED activity.</title>
        <authorList>
            <person name="Marsaioli A.J."/>
            <person name="Bonatto J.M.C."/>
            <person name="Reis Junior O."/>
        </authorList>
    </citation>
    <scope>NUCLEOTIDE SEQUENCE</scope>
    <source>
        <strain evidence="1">30M1</strain>
    </source>
</reference>
<dbReference type="OrthoDB" id="3801489at2759"/>
<gene>
    <name evidence="1" type="ORF">E8E13_003019</name>
</gene>
<keyword evidence="2" id="KW-1185">Reference proteome</keyword>
<dbReference type="EMBL" id="SWKU01000003">
    <property type="protein sequence ID" value="KAF3008439.1"/>
    <property type="molecule type" value="Genomic_DNA"/>
</dbReference>
<proteinExistence type="predicted"/>
<comment type="caution">
    <text evidence="1">The sequence shown here is derived from an EMBL/GenBank/DDBJ whole genome shotgun (WGS) entry which is preliminary data.</text>
</comment>
<evidence type="ECO:0000313" key="2">
    <source>
        <dbReference type="Proteomes" id="UP000801428"/>
    </source>
</evidence>
<accession>A0A9P4WDU3</accession>
<sequence length="261" mass="30146">MADHFPRLHLLGLPREIRNVIYSYLTRPIHLNGVNEVGGMDIAIELDNAPELNVLLVHSRLHDEYKESTCFTDSSASLSTGLEIRMDGLPVERKRDIQALSYVKAITLHSMHFSFIDDESHKLLSIVDALLDMMPQVHTLRLKEMFPFVDTPPKLLSMECHQRDWRALKLSQVASGQLEMARVNTDDNFQIPLLLTIYSSNCSKIPMWTRETACDWDHYKTEDQADEQRGLPNIANIEALVDHYSVDMGTVKMREWRDHRY</sequence>
<organism evidence="1 2">
    <name type="scientific">Curvularia kusanoi</name>
    <name type="common">Cochliobolus kusanoi</name>
    <dbReference type="NCBI Taxonomy" id="90978"/>
    <lineage>
        <taxon>Eukaryota</taxon>
        <taxon>Fungi</taxon>
        <taxon>Dikarya</taxon>
        <taxon>Ascomycota</taxon>
        <taxon>Pezizomycotina</taxon>
        <taxon>Dothideomycetes</taxon>
        <taxon>Pleosporomycetidae</taxon>
        <taxon>Pleosporales</taxon>
        <taxon>Pleosporineae</taxon>
        <taxon>Pleosporaceae</taxon>
        <taxon>Curvularia</taxon>
    </lineage>
</organism>
<dbReference type="AlphaFoldDB" id="A0A9P4WDU3"/>